<evidence type="ECO:0000313" key="1">
    <source>
        <dbReference type="EMBL" id="GJE28579.1"/>
    </source>
</evidence>
<comment type="caution">
    <text evidence="1">The sequence shown here is derived from an EMBL/GenBank/DDBJ whole genome shotgun (WGS) entry which is preliminary data.</text>
</comment>
<reference evidence="1" key="1">
    <citation type="journal article" date="2021" name="Front. Microbiol.">
        <title>Comprehensive Comparative Genomics and Phenotyping of Methylobacterium Species.</title>
        <authorList>
            <person name="Alessa O."/>
            <person name="Ogura Y."/>
            <person name="Fujitani Y."/>
            <person name="Takami H."/>
            <person name="Hayashi T."/>
            <person name="Sahin N."/>
            <person name="Tani A."/>
        </authorList>
    </citation>
    <scope>NUCLEOTIDE SEQUENCE</scope>
    <source>
        <strain evidence="1">NBRC 15689</strain>
    </source>
</reference>
<dbReference type="EMBL" id="BPQV01000010">
    <property type="protein sequence ID" value="GJE28579.1"/>
    <property type="molecule type" value="Genomic_DNA"/>
</dbReference>
<dbReference type="SUPFAM" id="SSF56112">
    <property type="entry name" value="Protein kinase-like (PK-like)"/>
    <property type="match status" value="1"/>
</dbReference>
<dbReference type="SUPFAM" id="SSF53448">
    <property type="entry name" value="Nucleotide-diphospho-sugar transferases"/>
    <property type="match status" value="1"/>
</dbReference>
<keyword evidence="2" id="KW-1185">Reference proteome</keyword>
<dbReference type="Proteomes" id="UP001055156">
    <property type="component" value="Unassembled WGS sequence"/>
</dbReference>
<protein>
    <recommendedName>
        <fullName evidence="3">Capsular biosynthesis protein</fullName>
    </recommendedName>
</protein>
<evidence type="ECO:0000313" key="2">
    <source>
        <dbReference type="Proteomes" id="UP001055156"/>
    </source>
</evidence>
<sequence length="527" mass="58345">MRPITLITSAAYVNAEIAAEYGLLPPSFLPIGHDRLIALQIEKAAALPGRIVVTLPQSFEPTVWDLGQLRGRGAEVLFVPDGLTLGESVAYALAVVCASGPVRILHGDTVFLNELPTELDLVSVESSPLSYSWGVVDGTGRFSQTGATGVPSGPVLTGYFSFASGHDFRRALAVSRGNFLEALNIYSSTAAPLRLRQLGEWLDCGHLQTYYRSRAKITTARAFNSLKIKHRIVEKSSSNEKKARNEASWFEALPPIMRLYAPLYLGSETNDEGVFSYRTAYEHSPTLHELFVFGHLGQQVWQQIFHSAFEFLDRCAHVPAPVEANSAIDKLVTQKTPERLLDYARTSGIDLDDEWTYAGHPLPSLTRIAEISAKLISESTPDVIGLMHGDFCFPNIFYDFREQSVKVIDPRGSFSNNEPSMYGDLRYDLAKLNHSIEGYDFILANRFVLDTTGERSMTISFPEEGPIRWLGQVGSERSLAGHRIGDPENLALTIHLFLSMIPLHADKPSRQKAFLANALRLFVALDT</sequence>
<dbReference type="RefSeq" id="WP_238312519.1">
    <property type="nucleotide sequence ID" value="NZ_BPQV01000010.1"/>
</dbReference>
<dbReference type="InterPro" id="IPR011009">
    <property type="entry name" value="Kinase-like_dom_sf"/>
</dbReference>
<accession>A0ABQ4TD33</accession>
<name>A0ABQ4TD33_METOR</name>
<organism evidence="1 2">
    <name type="scientific">Methylobacterium organophilum</name>
    <dbReference type="NCBI Taxonomy" id="410"/>
    <lineage>
        <taxon>Bacteria</taxon>
        <taxon>Pseudomonadati</taxon>
        <taxon>Pseudomonadota</taxon>
        <taxon>Alphaproteobacteria</taxon>
        <taxon>Hyphomicrobiales</taxon>
        <taxon>Methylobacteriaceae</taxon>
        <taxon>Methylobacterium</taxon>
    </lineage>
</organism>
<proteinExistence type="predicted"/>
<dbReference type="Gene3D" id="3.90.1200.10">
    <property type="match status" value="1"/>
</dbReference>
<reference evidence="1" key="2">
    <citation type="submission" date="2021-08" db="EMBL/GenBank/DDBJ databases">
        <authorList>
            <person name="Tani A."/>
            <person name="Ola A."/>
            <person name="Ogura Y."/>
            <person name="Katsura K."/>
            <person name="Hayashi T."/>
        </authorList>
    </citation>
    <scope>NUCLEOTIDE SEQUENCE</scope>
    <source>
        <strain evidence="1">NBRC 15689</strain>
    </source>
</reference>
<evidence type="ECO:0008006" key="3">
    <source>
        <dbReference type="Google" id="ProtNLM"/>
    </source>
</evidence>
<dbReference type="InterPro" id="IPR029044">
    <property type="entry name" value="Nucleotide-diphossugar_trans"/>
</dbReference>
<gene>
    <name evidence="1" type="ORF">LKMONMHP_3451</name>
</gene>